<dbReference type="PANTHER" id="PTHR43280">
    <property type="entry name" value="ARAC-FAMILY TRANSCRIPTIONAL REGULATOR"/>
    <property type="match status" value="1"/>
</dbReference>
<accession>A0AAW7DE79</accession>
<gene>
    <name evidence="6" type="ORF">HX095_00995</name>
</gene>
<dbReference type="AlphaFoldDB" id="A0AAW7DE79"/>
<feature type="domain" description="HTH araC/xylS-type" evidence="5">
    <location>
        <begin position="65"/>
        <end position="169"/>
    </location>
</feature>
<dbReference type="SUPFAM" id="SSF46689">
    <property type="entry name" value="Homeodomain-like"/>
    <property type="match status" value="1"/>
</dbReference>
<protein>
    <submittedName>
        <fullName evidence="6">Helix-turn-helix domain-containing protein</fullName>
    </submittedName>
</protein>
<keyword evidence="4" id="KW-1133">Transmembrane helix</keyword>
<keyword evidence="4" id="KW-0472">Membrane</keyword>
<evidence type="ECO:0000313" key="6">
    <source>
        <dbReference type="EMBL" id="MDM1549793.1"/>
    </source>
</evidence>
<keyword evidence="3" id="KW-0804">Transcription</keyword>
<organism evidence="6 7">
    <name type="scientific">Empedobacter falsenii</name>
    <dbReference type="NCBI Taxonomy" id="343874"/>
    <lineage>
        <taxon>Bacteria</taxon>
        <taxon>Pseudomonadati</taxon>
        <taxon>Bacteroidota</taxon>
        <taxon>Flavobacteriia</taxon>
        <taxon>Flavobacteriales</taxon>
        <taxon>Weeksellaceae</taxon>
        <taxon>Empedobacter</taxon>
    </lineage>
</organism>
<dbReference type="RefSeq" id="WP_286484664.1">
    <property type="nucleotide sequence ID" value="NZ_JACALR010000001.1"/>
</dbReference>
<dbReference type="Pfam" id="PF12833">
    <property type="entry name" value="HTH_18"/>
    <property type="match status" value="1"/>
</dbReference>
<evidence type="ECO:0000313" key="7">
    <source>
        <dbReference type="Proteomes" id="UP001173578"/>
    </source>
</evidence>
<proteinExistence type="predicted"/>
<evidence type="ECO:0000256" key="4">
    <source>
        <dbReference type="SAM" id="Phobius"/>
    </source>
</evidence>
<dbReference type="PROSITE" id="PS01124">
    <property type="entry name" value="HTH_ARAC_FAMILY_2"/>
    <property type="match status" value="1"/>
</dbReference>
<dbReference type="Gene3D" id="1.10.10.60">
    <property type="entry name" value="Homeodomain-like"/>
    <property type="match status" value="2"/>
</dbReference>
<name>A0AAW7DE79_9FLAO</name>
<keyword evidence="2" id="KW-0238">DNA-binding</keyword>
<reference evidence="6" key="1">
    <citation type="submission" date="2020-06" db="EMBL/GenBank/DDBJ databases">
        <authorList>
            <person name="Dong N."/>
        </authorList>
    </citation>
    <scope>NUCLEOTIDE SEQUENCE</scope>
    <source>
        <strain evidence="6">210</strain>
    </source>
</reference>
<comment type="caution">
    <text evidence="6">The sequence shown here is derived from an EMBL/GenBank/DDBJ whole genome shotgun (WGS) entry which is preliminary data.</text>
</comment>
<dbReference type="GO" id="GO:0003700">
    <property type="term" value="F:DNA-binding transcription factor activity"/>
    <property type="evidence" value="ECO:0007669"/>
    <property type="project" value="InterPro"/>
</dbReference>
<dbReference type="PANTHER" id="PTHR43280:SF2">
    <property type="entry name" value="HTH-TYPE TRANSCRIPTIONAL REGULATOR EXSA"/>
    <property type="match status" value="1"/>
</dbReference>
<evidence type="ECO:0000256" key="1">
    <source>
        <dbReference type="ARBA" id="ARBA00023015"/>
    </source>
</evidence>
<keyword evidence="1" id="KW-0805">Transcription regulation</keyword>
<dbReference type="InterPro" id="IPR018060">
    <property type="entry name" value="HTH_AraC"/>
</dbReference>
<dbReference type="EMBL" id="JACALR010000001">
    <property type="protein sequence ID" value="MDM1549793.1"/>
    <property type="molecule type" value="Genomic_DNA"/>
</dbReference>
<feature type="transmembrane region" description="Helical" evidence="4">
    <location>
        <begin position="6"/>
        <end position="29"/>
    </location>
</feature>
<reference evidence="6" key="2">
    <citation type="journal article" date="2022" name="Sci. Total Environ.">
        <title>Prevalence, transmission, and molecular epidemiology of tet(X)-positive bacteria among humans, animals, and environmental niches in China: An epidemiological, and genomic-based study.</title>
        <authorList>
            <person name="Dong N."/>
            <person name="Zeng Y."/>
            <person name="Cai C."/>
            <person name="Sun C."/>
            <person name="Lu J."/>
            <person name="Liu C."/>
            <person name="Zhou H."/>
            <person name="Sun Q."/>
            <person name="Shu L."/>
            <person name="Wang H."/>
            <person name="Wang Y."/>
            <person name="Wang S."/>
            <person name="Wu C."/>
            <person name="Chan E.W."/>
            <person name="Chen G."/>
            <person name="Shen Z."/>
            <person name="Chen S."/>
            <person name="Zhang R."/>
        </authorList>
    </citation>
    <scope>NUCLEOTIDE SEQUENCE</scope>
    <source>
        <strain evidence="6">210</strain>
    </source>
</reference>
<sequence>MNNYSYLVILLLCINVLWLIMFAYFFSTLKKYYYLVTRKNELLDNSTEVNESKIMSEEKENELLEKINEFEKGDLFTHKNFSMAQMSTLLESNPKYINYVLNQHKNINFSDYINQLRINYIVKKLVDNPQFLNYKISYLADLIGFSSNSRFAYIFKKQLNITPSEFISQLKKQNKL</sequence>
<evidence type="ECO:0000256" key="2">
    <source>
        <dbReference type="ARBA" id="ARBA00023125"/>
    </source>
</evidence>
<keyword evidence="4" id="KW-0812">Transmembrane</keyword>
<dbReference type="Proteomes" id="UP001173578">
    <property type="component" value="Unassembled WGS sequence"/>
</dbReference>
<dbReference type="InterPro" id="IPR009057">
    <property type="entry name" value="Homeodomain-like_sf"/>
</dbReference>
<evidence type="ECO:0000259" key="5">
    <source>
        <dbReference type="PROSITE" id="PS01124"/>
    </source>
</evidence>
<dbReference type="SMART" id="SM00342">
    <property type="entry name" value="HTH_ARAC"/>
    <property type="match status" value="1"/>
</dbReference>
<evidence type="ECO:0000256" key="3">
    <source>
        <dbReference type="ARBA" id="ARBA00023163"/>
    </source>
</evidence>
<dbReference type="GO" id="GO:0043565">
    <property type="term" value="F:sequence-specific DNA binding"/>
    <property type="evidence" value="ECO:0007669"/>
    <property type="project" value="InterPro"/>
</dbReference>